<protein>
    <recommendedName>
        <fullName evidence="6">MARVEL domain-containing protein</fullName>
    </recommendedName>
</protein>
<feature type="transmembrane region" description="Helical" evidence="5">
    <location>
        <begin position="15"/>
        <end position="38"/>
    </location>
</feature>
<dbReference type="OrthoDB" id="20872at2759"/>
<dbReference type="GeneID" id="83181678"/>
<dbReference type="InterPro" id="IPR008253">
    <property type="entry name" value="Marvel"/>
</dbReference>
<proteinExistence type="predicted"/>
<feature type="domain" description="MARVEL" evidence="6">
    <location>
        <begin position="17"/>
        <end position="132"/>
    </location>
</feature>
<comment type="subcellular location">
    <subcellularLocation>
        <location evidence="1">Membrane</location>
        <topology evidence="1">Multi-pass membrane protein</topology>
    </subcellularLocation>
</comment>
<evidence type="ECO:0000313" key="7">
    <source>
        <dbReference type="EMBL" id="KAJ5198198.1"/>
    </source>
</evidence>
<dbReference type="Pfam" id="PF01284">
    <property type="entry name" value="MARVEL"/>
    <property type="match status" value="1"/>
</dbReference>
<gene>
    <name evidence="7" type="ORF">N7498_007315</name>
</gene>
<evidence type="ECO:0000256" key="4">
    <source>
        <dbReference type="ARBA" id="ARBA00023136"/>
    </source>
</evidence>
<evidence type="ECO:0000256" key="2">
    <source>
        <dbReference type="ARBA" id="ARBA00022692"/>
    </source>
</evidence>
<comment type="caution">
    <text evidence="7">The sequence shown here is derived from an EMBL/GenBank/DDBJ whole genome shotgun (WGS) entry which is preliminary data.</text>
</comment>
<reference evidence="7" key="2">
    <citation type="journal article" date="2023" name="IMA Fungus">
        <title>Comparative genomic study of the Penicillium genus elucidates a diverse pangenome and 15 lateral gene transfer events.</title>
        <authorList>
            <person name="Petersen C."/>
            <person name="Sorensen T."/>
            <person name="Nielsen M.R."/>
            <person name="Sondergaard T.E."/>
            <person name="Sorensen J.L."/>
            <person name="Fitzpatrick D.A."/>
            <person name="Frisvad J.C."/>
            <person name="Nielsen K.L."/>
        </authorList>
    </citation>
    <scope>NUCLEOTIDE SEQUENCE</scope>
    <source>
        <strain evidence="7">IBT 15544</strain>
    </source>
</reference>
<feature type="transmembrane region" description="Helical" evidence="5">
    <location>
        <begin position="50"/>
        <end position="72"/>
    </location>
</feature>
<dbReference type="PANTHER" id="PTHR39608">
    <property type="entry name" value="INTEGRAL MEMBRANE PROTEIN (AFU_ORTHOLOGUE AFUA_5G08640)"/>
    <property type="match status" value="1"/>
</dbReference>
<evidence type="ECO:0000259" key="6">
    <source>
        <dbReference type="Pfam" id="PF01284"/>
    </source>
</evidence>
<evidence type="ECO:0000256" key="1">
    <source>
        <dbReference type="ARBA" id="ARBA00004141"/>
    </source>
</evidence>
<sequence>MSSILPILTPAQLRFFLICNRFIQYCSAVVVVGINSYFINTGKRGLFTTYVEIISVISLAAFLPALVTIFMTTPVKEYILFIDVIFSYLWLTAFIFSALDYNKHNCHFSTPSGVACSKKWAIEAFIWLTFFFEVYLLFSRSLKKHFHSGFIDGVTKSLNRYEKSINHHLLSTMAMCQPRNAP</sequence>
<feature type="non-terminal residue" evidence="7">
    <location>
        <position position="182"/>
    </location>
</feature>
<dbReference type="RefSeq" id="XP_058306626.1">
    <property type="nucleotide sequence ID" value="XM_058454377.1"/>
</dbReference>
<keyword evidence="8" id="KW-1185">Reference proteome</keyword>
<dbReference type="EMBL" id="JAPQKR010000014">
    <property type="protein sequence ID" value="KAJ5198198.1"/>
    <property type="molecule type" value="Genomic_DNA"/>
</dbReference>
<evidence type="ECO:0000313" key="8">
    <source>
        <dbReference type="Proteomes" id="UP001150904"/>
    </source>
</evidence>
<keyword evidence="2 5" id="KW-0812">Transmembrane</keyword>
<reference evidence="7" key="1">
    <citation type="submission" date="2022-12" db="EMBL/GenBank/DDBJ databases">
        <authorList>
            <person name="Petersen C."/>
        </authorList>
    </citation>
    <scope>NUCLEOTIDE SEQUENCE</scope>
    <source>
        <strain evidence="7">IBT 15544</strain>
    </source>
</reference>
<keyword evidence="3 5" id="KW-1133">Transmembrane helix</keyword>
<accession>A0A9W9JJU5</accession>
<dbReference type="GO" id="GO:0016020">
    <property type="term" value="C:membrane"/>
    <property type="evidence" value="ECO:0007669"/>
    <property type="project" value="UniProtKB-SubCell"/>
</dbReference>
<organism evidence="7 8">
    <name type="scientific">Penicillium cinerascens</name>
    <dbReference type="NCBI Taxonomy" id="70096"/>
    <lineage>
        <taxon>Eukaryota</taxon>
        <taxon>Fungi</taxon>
        <taxon>Dikarya</taxon>
        <taxon>Ascomycota</taxon>
        <taxon>Pezizomycotina</taxon>
        <taxon>Eurotiomycetes</taxon>
        <taxon>Eurotiomycetidae</taxon>
        <taxon>Eurotiales</taxon>
        <taxon>Aspergillaceae</taxon>
        <taxon>Penicillium</taxon>
    </lineage>
</organism>
<feature type="transmembrane region" description="Helical" evidence="5">
    <location>
        <begin position="120"/>
        <end position="138"/>
    </location>
</feature>
<feature type="transmembrane region" description="Helical" evidence="5">
    <location>
        <begin position="78"/>
        <end position="99"/>
    </location>
</feature>
<evidence type="ECO:0000256" key="5">
    <source>
        <dbReference type="SAM" id="Phobius"/>
    </source>
</evidence>
<name>A0A9W9JJU5_9EURO</name>
<dbReference type="PANTHER" id="PTHR39608:SF2">
    <property type="entry name" value="MARVEL DOMAIN-CONTAINING PROTEIN"/>
    <property type="match status" value="1"/>
</dbReference>
<keyword evidence="4 5" id="KW-0472">Membrane</keyword>
<dbReference type="Proteomes" id="UP001150904">
    <property type="component" value="Unassembled WGS sequence"/>
</dbReference>
<dbReference type="AlphaFoldDB" id="A0A9W9JJU5"/>
<evidence type="ECO:0000256" key="3">
    <source>
        <dbReference type="ARBA" id="ARBA00022989"/>
    </source>
</evidence>